<dbReference type="PROSITE" id="PS00061">
    <property type="entry name" value="ADH_SHORT"/>
    <property type="match status" value="1"/>
</dbReference>
<dbReference type="InterPro" id="IPR020904">
    <property type="entry name" value="Sc_DH/Rdtase_CS"/>
</dbReference>
<dbReference type="AlphaFoldDB" id="A0A1B9I1U3"/>
<name>A0A1B9I1U3_9TREE</name>
<evidence type="ECO:0000256" key="3">
    <source>
        <dbReference type="ARBA" id="ARBA00023002"/>
    </source>
</evidence>
<dbReference type="GO" id="GO:0016616">
    <property type="term" value="F:oxidoreductase activity, acting on the CH-OH group of donors, NAD or NADP as acceptor"/>
    <property type="evidence" value="ECO:0007669"/>
    <property type="project" value="UniProtKB-ARBA"/>
</dbReference>
<gene>
    <name evidence="5" type="ORF">I206_03986</name>
</gene>
<dbReference type="PANTHER" id="PTHR43008">
    <property type="entry name" value="BENZIL REDUCTASE"/>
    <property type="match status" value="1"/>
</dbReference>
<dbReference type="PRINTS" id="PR00081">
    <property type="entry name" value="GDHRDH"/>
</dbReference>
<dbReference type="OrthoDB" id="1669814at2759"/>
<keyword evidence="3" id="KW-0560">Oxidoreductase</keyword>
<organism evidence="5">
    <name type="scientific">Kwoniella pini CBS 10737</name>
    <dbReference type="NCBI Taxonomy" id="1296096"/>
    <lineage>
        <taxon>Eukaryota</taxon>
        <taxon>Fungi</taxon>
        <taxon>Dikarya</taxon>
        <taxon>Basidiomycota</taxon>
        <taxon>Agaricomycotina</taxon>
        <taxon>Tremellomycetes</taxon>
        <taxon>Tremellales</taxon>
        <taxon>Cryptococcaceae</taxon>
        <taxon>Kwoniella</taxon>
    </lineage>
</organism>
<dbReference type="InterPro" id="IPR036291">
    <property type="entry name" value="NAD(P)-bd_dom_sf"/>
</dbReference>
<dbReference type="GO" id="GO:0050664">
    <property type="term" value="F:oxidoreductase activity, acting on NAD(P)H, oxygen as acceptor"/>
    <property type="evidence" value="ECO:0007669"/>
    <property type="project" value="TreeGrafter"/>
</dbReference>
<keyword evidence="2" id="KW-0521">NADP</keyword>
<dbReference type="Pfam" id="PF13561">
    <property type="entry name" value="adh_short_C2"/>
    <property type="match status" value="1"/>
</dbReference>
<reference evidence="5" key="2">
    <citation type="submission" date="2016-07" db="EMBL/GenBank/DDBJ databases">
        <title>Evolution of pathogenesis and genome organization in the Tremellales.</title>
        <authorList>
            <person name="Cuomo C."/>
            <person name="Litvintseva A."/>
            <person name="Heitman J."/>
            <person name="Chen Y."/>
            <person name="Sun S."/>
            <person name="Springer D."/>
            <person name="Dromer F."/>
            <person name="Young S."/>
            <person name="Zeng Q."/>
            <person name="Chapman S."/>
            <person name="Gujja S."/>
            <person name="Saif S."/>
            <person name="Birren B."/>
        </authorList>
    </citation>
    <scope>NUCLEOTIDE SEQUENCE</scope>
    <source>
        <strain evidence="5">CBS 10737</strain>
    </source>
</reference>
<dbReference type="InterPro" id="IPR057326">
    <property type="entry name" value="KR_dom"/>
</dbReference>
<accession>A0A1B9I1U3</accession>
<dbReference type="InterPro" id="IPR002347">
    <property type="entry name" value="SDR_fam"/>
</dbReference>
<dbReference type="STRING" id="1296096.A0A1B9I1U3"/>
<evidence type="ECO:0000256" key="2">
    <source>
        <dbReference type="ARBA" id="ARBA00022857"/>
    </source>
</evidence>
<dbReference type="FunFam" id="3.40.50.720:FF:000245">
    <property type="entry name" value="Short chain dehydrogenase, putative"/>
    <property type="match status" value="1"/>
</dbReference>
<dbReference type="Gene3D" id="3.40.50.720">
    <property type="entry name" value="NAD(P)-binding Rossmann-like Domain"/>
    <property type="match status" value="1"/>
</dbReference>
<protein>
    <submittedName>
        <fullName evidence="5">Short-chain dehydrogenase</fullName>
    </submittedName>
</protein>
<dbReference type="SUPFAM" id="SSF51735">
    <property type="entry name" value="NAD(P)-binding Rossmann-fold domains"/>
    <property type="match status" value="1"/>
</dbReference>
<evidence type="ECO:0000259" key="4">
    <source>
        <dbReference type="SMART" id="SM00822"/>
    </source>
</evidence>
<evidence type="ECO:0000313" key="5">
    <source>
        <dbReference type="EMBL" id="OCF49465.1"/>
    </source>
</evidence>
<reference evidence="5" key="1">
    <citation type="submission" date="2013-07" db="EMBL/GenBank/DDBJ databases">
        <title>The Genome Sequence of Cryptococcus pinus CBS10737.</title>
        <authorList>
            <consortium name="The Broad Institute Genome Sequencing Platform"/>
            <person name="Cuomo C."/>
            <person name="Litvintseva A."/>
            <person name="Chen Y."/>
            <person name="Heitman J."/>
            <person name="Sun S."/>
            <person name="Springer D."/>
            <person name="Dromer F."/>
            <person name="Young S.K."/>
            <person name="Zeng Q."/>
            <person name="Gargeya S."/>
            <person name="Fitzgerald M."/>
            <person name="Abouelleil A."/>
            <person name="Alvarado L."/>
            <person name="Berlin A.M."/>
            <person name="Chapman S.B."/>
            <person name="Dewar J."/>
            <person name="Goldberg J."/>
            <person name="Griggs A."/>
            <person name="Gujja S."/>
            <person name="Hansen M."/>
            <person name="Howarth C."/>
            <person name="Imamovic A."/>
            <person name="Larimer J."/>
            <person name="McCowan C."/>
            <person name="Murphy C."/>
            <person name="Pearson M."/>
            <person name="Priest M."/>
            <person name="Roberts A."/>
            <person name="Saif S."/>
            <person name="Shea T."/>
            <person name="Sykes S."/>
            <person name="Wortman J."/>
            <person name="Nusbaum C."/>
            <person name="Birren B."/>
        </authorList>
    </citation>
    <scope>NUCLEOTIDE SEQUENCE [LARGE SCALE GENOMIC DNA]</scope>
    <source>
        <strain evidence="5">CBS 10737</strain>
    </source>
</reference>
<evidence type="ECO:0000256" key="1">
    <source>
        <dbReference type="ARBA" id="ARBA00006484"/>
    </source>
</evidence>
<dbReference type="SMART" id="SM00822">
    <property type="entry name" value="PKS_KR"/>
    <property type="match status" value="1"/>
</dbReference>
<dbReference type="PANTHER" id="PTHR43008:SF4">
    <property type="entry name" value="CHAIN DEHYDROGENASE, PUTATIVE (AFU_ORTHOLOGUE AFUA_4G08710)-RELATED"/>
    <property type="match status" value="1"/>
</dbReference>
<dbReference type="EMBL" id="KI894011">
    <property type="protein sequence ID" value="OCF49465.1"/>
    <property type="molecule type" value="Genomic_DNA"/>
</dbReference>
<comment type="similarity">
    <text evidence="1">Belongs to the short-chain dehydrogenases/reductases (SDR) family.</text>
</comment>
<feature type="domain" description="Ketoreductase" evidence="4">
    <location>
        <begin position="61"/>
        <end position="249"/>
    </location>
</feature>
<sequence>MAINGVHEGEGFSSEDQGAAIIKAETTIDTAVVGGLKDEGFSEAKLASIPTTQLFSLANQGVIVTGGARGLGLCIATSLLEASAAHVTCVDILPNPNQDEWTIAQDTAAKYGGKIDYRQLDITNEEAVEKVFGDIYASSQYPITGFFGAAGIQQMITALDMPIKDFRRIMEVNVTEGTFITAQAAAREMKHRGIRGSIVVTASMSGSIANKGLTCLAYNTSKSALLQLCRSAAAEWGEYGIRVNSLSPGYIRTAMTDQLLAEKKELEAEWLSGSMLHRLSTPDEFRGPVLFLLSKASSFVTGADLLVDGGHTAY</sequence>
<proteinExistence type="inferred from homology"/>